<proteinExistence type="predicted"/>
<sequence length="89" mass="10122">MLSTDPNQFTVTAGATKFGYYALDFGWGKPKKVELLRWREHGLYFSQSGEDDGGVEISFVGRRKWKLLGSYLLMDSRIITIMRGASVLR</sequence>
<dbReference type="Proteomes" id="UP001420932">
    <property type="component" value="Unassembled WGS sequence"/>
</dbReference>
<keyword evidence="2" id="KW-1185">Reference proteome</keyword>
<name>A0AAP0EYB1_9MAGN</name>
<accession>A0AAP0EYB1</accession>
<organism evidence="1 2">
    <name type="scientific">Stephania yunnanensis</name>
    <dbReference type="NCBI Taxonomy" id="152371"/>
    <lineage>
        <taxon>Eukaryota</taxon>
        <taxon>Viridiplantae</taxon>
        <taxon>Streptophyta</taxon>
        <taxon>Embryophyta</taxon>
        <taxon>Tracheophyta</taxon>
        <taxon>Spermatophyta</taxon>
        <taxon>Magnoliopsida</taxon>
        <taxon>Ranunculales</taxon>
        <taxon>Menispermaceae</taxon>
        <taxon>Menispermoideae</taxon>
        <taxon>Cissampelideae</taxon>
        <taxon>Stephania</taxon>
    </lineage>
</organism>
<protein>
    <submittedName>
        <fullName evidence="1">Uncharacterized protein</fullName>
    </submittedName>
</protein>
<dbReference type="AlphaFoldDB" id="A0AAP0EYB1"/>
<gene>
    <name evidence="1" type="ORF">Syun_026063</name>
</gene>
<evidence type="ECO:0000313" key="2">
    <source>
        <dbReference type="Proteomes" id="UP001420932"/>
    </source>
</evidence>
<dbReference type="InterPro" id="IPR023213">
    <property type="entry name" value="CAT-like_dom_sf"/>
</dbReference>
<evidence type="ECO:0000313" key="1">
    <source>
        <dbReference type="EMBL" id="KAK9099018.1"/>
    </source>
</evidence>
<dbReference type="EMBL" id="JBBNAF010000011">
    <property type="protein sequence ID" value="KAK9099018.1"/>
    <property type="molecule type" value="Genomic_DNA"/>
</dbReference>
<dbReference type="Gene3D" id="3.30.559.10">
    <property type="entry name" value="Chloramphenicol acetyltransferase-like domain"/>
    <property type="match status" value="1"/>
</dbReference>
<comment type="caution">
    <text evidence="1">The sequence shown here is derived from an EMBL/GenBank/DDBJ whole genome shotgun (WGS) entry which is preliminary data.</text>
</comment>
<reference evidence="1 2" key="1">
    <citation type="submission" date="2024-01" db="EMBL/GenBank/DDBJ databases">
        <title>Genome assemblies of Stephania.</title>
        <authorList>
            <person name="Yang L."/>
        </authorList>
    </citation>
    <scope>NUCLEOTIDE SEQUENCE [LARGE SCALE GENOMIC DNA]</scope>
    <source>
        <strain evidence="1">YNDBR</strain>
        <tissue evidence="1">Leaf</tissue>
    </source>
</reference>